<dbReference type="Gene3D" id="1.10.287.370">
    <property type="match status" value="1"/>
</dbReference>
<sequence length="175" mass="19901">MSLLALQEKFQTASRDFQKLQADLSNAVEARQRLDAQLSENEMVKKEFALLKPENEVYKQIGPVLVKQEQAEAKSNVDTRLEFIRGEIKRMEAQLKDIETKSEKKKQEVRLILPPESFSSKYTLISGPPISACRDTNDYPATANAKPIAAILLLNSLKTILQRDCKRRSRDPNGR</sequence>
<keyword evidence="3" id="KW-0175">Coiled coil</keyword>
<reference evidence="4 5" key="1">
    <citation type="submission" date="2024-02" db="EMBL/GenBank/DDBJ databases">
        <title>A draft genome for the cacao thread blight pathogen Marasmius crinis-equi.</title>
        <authorList>
            <person name="Cohen S.P."/>
            <person name="Baruah I.K."/>
            <person name="Amoako-Attah I."/>
            <person name="Bukari Y."/>
            <person name="Meinhardt L.W."/>
            <person name="Bailey B.A."/>
        </authorList>
    </citation>
    <scope>NUCLEOTIDE SEQUENCE [LARGE SCALE GENOMIC DNA]</scope>
    <source>
        <strain evidence="4 5">GH-76</strain>
    </source>
</reference>
<dbReference type="CDD" id="cd23161">
    <property type="entry name" value="Prefoldin_6"/>
    <property type="match status" value="1"/>
</dbReference>
<name>A0ABR3ER99_9AGAR</name>
<protein>
    <submittedName>
        <fullName evidence="4">Prefoldin subunit 6</fullName>
    </submittedName>
</protein>
<dbReference type="Pfam" id="PF01920">
    <property type="entry name" value="Prefoldin_2"/>
    <property type="match status" value="1"/>
</dbReference>
<feature type="coiled-coil region" evidence="3">
    <location>
        <begin position="81"/>
        <end position="108"/>
    </location>
</feature>
<evidence type="ECO:0000256" key="1">
    <source>
        <dbReference type="ARBA" id="ARBA00008045"/>
    </source>
</evidence>
<dbReference type="Proteomes" id="UP001465976">
    <property type="component" value="Unassembled WGS sequence"/>
</dbReference>
<feature type="coiled-coil region" evidence="3">
    <location>
        <begin position="3"/>
        <end position="47"/>
    </location>
</feature>
<evidence type="ECO:0000313" key="5">
    <source>
        <dbReference type="Proteomes" id="UP001465976"/>
    </source>
</evidence>
<gene>
    <name evidence="4" type="primary">YKE2</name>
    <name evidence="4" type="ORF">V5O48_016619</name>
</gene>
<evidence type="ECO:0000313" key="4">
    <source>
        <dbReference type="EMBL" id="KAL0565404.1"/>
    </source>
</evidence>
<proteinExistence type="inferred from homology"/>
<organism evidence="4 5">
    <name type="scientific">Marasmius crinis-equi</name>
    <dbReference type="NCBI Taxonomy" id="585013"/>
    <lineage>
        <taxon>Eukaryota</taxon>
        <taxon>Fungi</taxon>
        <taxon>Dikarya</taxon>
        <taxon>Basidiomycota</taxon>
        <taxon>Agaricomycotina</taxon>
        <taxon>Agaricomycetes</taxon>
        <taxon>Agaricomycetidae</taxon>
        <taxon>Agaricales</taxon>
        <taxon>Marasmiineae</taxon>
        <taxon>Marasmiaceae</taxon>
        <taxon>Marasmius</taxon>
    </lineage>
</organism>
<comment type="caution">
    <text evidence="4">The sequence shown here is derived from an EMBL/GenBank/DDBJ whole genome shotgun (WGS) entry which is preliminary data.</text>
</comment>
<keyword evidence="2" id="KW-0143">Chaperone</keyword>
<dbReference type="PANTHER" id="PTHR21431">
    <property type="entry name" value="PREFOLDIN SUBUNIT 6"/>
    <property type="match status" value="1"/>
</dbReference>
<comment type="similarity">
    <text evidence="1">Belongs to the prefoldin subunit beta family.</text>
</comment>
<dbReference type="SUPFAM" id="SSF46579">
    <property type="entry name" value="Prefoldin"/>
    <property type="match status" value="1"/>
</dbReference>
<accession>A0ABR3ER99</accession>
<dbReference type="InterPro" id="IPR009053">
    <property type="entry name" value="Prefoldin"/>
</dbReference>
<keyword evidence="5" id="KW-1185">Reference proteome</keyword>
<evidence type="ECO:0000256" key="3">
    <source>
        <dbReference type="SAM" id="Coils"/>
    </source>
</evidence>
<evidence type="ECO:0000256" key="2">
    <source>
        <dbReference type="ARBA" id="ARBA00023186"/>
    </source>
</evidence>
<dbReference type="InterPro" id="IPR002777">
    <property type="entry name" value="PFD_beta-like"/>
</dbReference>
<dbReference type="PANTHER" id="PTHR21431:SF0">
    <property type="entry name" value="PREFOLDIN SUBUNIT 6"/>
    <property type="match status" value="1"/>
</dbReference>
<dbReference type="EMBL" id="JBAHYK010002281">
    <property type="protein sequence ID" value="KAL0565404.1"/>
    <property type="molecule type" value="Genomic_DNA"/>
</dbReference>